<keyword evidence="3" id="KW-1185">Reference proteome</keyword>
<comment type="caution">
    <text evidence="2">The sequence shown here is derived from an EMBL/GenBank/DDBJ whole genome shotgun (WGS) entry which is preliminary data.</text>
</comment>
<organism evidence="2 3">
    <name type="scientific">Ilyodon furcidens</name>
    <name type="common">goldbreast splitfin</name>
    <dbReference type="NCBI Taxonomy" id="33524"/>
    <lineage>
        <taxon>Eukaryota</taxon>
        <taxon>Metazoa</taxon>
        <taxon>Chordata</taxon>
        <taxon>Craniata</taxon>
        <taxon>Vertebrata</taxon>
        <taxon>Euteleostomi</taxon>
        <taxon>Actinopterygii</taxon>
        <taxon>Neopterygii</taxon>
        <taxon>Teleostei</taxon>
        <taxon>Neoteleostei</taxon>
        <taxon>Acanthomorphata</taxon>
        <taxon>Ovalentaria</taxon>
        <taxon>Atherinomorphae</taxon>
        <taxon>Cyprinodontiformes</taxon>
        <taxon>Goodeidae</taxon>
        <taxon>Ilyodon</taxon>
    </lineage>
</organism>
<gene>
    <name evidence="2" type="ORF">ILYODFUR_017382</name>
</gene>
<protein>
    <submittedName>
        <fullName evidence="2">Uncharacterized protein</fullName>
    </submittedName>
</protein>
<dbReference type="EMBL" id="JAHRIQ010082731">
    <property type="protein sequence ID" value="MEQ2248255.1"/>
    <property type="molecule type" value="Genomic_DNA"/>
</dbReference>
<dbReference type="Proteomes" id="UP001482620">
    <property type="component" value="Unassembled WGS sequence"/>
</dbReference>
<accession>A0ABV0UV29</accession>
<feature type="region of interest" description="Disordered" evidence="1">
    <location>
        <begin position="115"/>
        <end position="145"/>
    </location>
</feature>
<reference evidence="2 3" key="1">
    <citation type="submission" date="2021-06" db="EMBL/GenBank/DDBJ databases">
        <authorList>
            <person name="Palmer J.M."/>
        </authorList>
    </citation>
    <scope>NUCLEOTIDE SEQUENCE [LARGE SCALE GENOMIC DNA]</scope>
    <source>
        <strain evidence="3">if_2019</strain>
        <tissue evidence="2">Muscle</tissue>
    </source>
</reference>
<sequence length="145" mass="16001">MFSSQMVLESLGAVRQVNFVCAPSQVANLNPWFTLLISDLAPRGISVPCLPPNASTFTLNLSLDSPSSLKQNQRNLLNNSCVVSPDPESLNPWRLDYSYIREKKEHMDGCVRRQTEHLSAPQTSATSPVPRRKCTPGPAHEVADI</sequence>
<name>A0ABV0UV29_9TELE</name>
<evidence type="ECO:0000256" key="1">
    <source>
        <dbReference type="SAM" id="MobiDB-lite"/>
    </source>
</evidence>
<evidence type="ECO:0000313" key="3">
    <source>
        <dbReference type="Proteomes" id="UP001482620"/>
    </source>
</evidence>
<evidence type="ECO:0000313" key="2">
    <source>
        <dbReference type="EMBL" id="MEQ2248255.1"/>
    </source>
</evidence>
<proteinExistence type="predicted"/>